<evidence type="ECO:0000313" key="2">
    <source>
        <dbReference type="Proteomes" id="UP000001194"/>
    </source>
</evidence>
<accession>B0DMH3</accession>
<sequence length="288" mass="31999">MVYFSFLSESSPGCVASSGSSSWWFVHVVCILLVGDSSNNRTLTSPPDLVTAIKEAHSEGENILSVSVANDGDWFLSTDSVNRMKPGNDPMTSRVLRFCHVATMKTGRETDLGNIAWITFTPDGQGFIGVVRHDGVAHCVFENLPETLDDHLKTHKKELQVKMVSIGYENSWSTVYEDGGWNVKAVSTSLIEKLKNVRSVGVESIILSPSTISNFMITYENGTSDYDVPYAQWKSAIDNQISLCQQNYALELRQLKDEEALQRQQIRRVNVANKAMMRLTTVHNGGQT</sequence>
<name>B0DMH3_LACBS</name>
<dbReference type="OrthoDB" id="5271586at2759"/>
<dbReference type="RefSeq" id="XP_001885077.1">
    <property type="nucleotide sequence ID" value="XM_001885042.1"/>
</dbReference>
<dbReference type="GeneID" id="6080687"/>
<dbReference type="KEGG" id="lbc:LACBIDRAFT_330791"/>
<dbReference type="InParanoid" id="B0DMH3"/>
<proteinExistence type="predicted"/>
<dbReference type="EMBL" id="DS547119">
    <property type="protein sequence ID" value="EDR04186.1"/>
    <property type="molecule type" value="Genomic_DNA"/>
</dbReference>
<evidence type="ECO:0000313" key="1">
    <source>
        <dbReference type="EMBL" id="EDR04186.1"/>
    </source>
</evidence>
<protein>
    <submittedName>
        <fullName evidence="1">Predicted protein</fullName>
    </submittedName>
</protein>
<dbReference type="SUPFAM" id="SSF82171">
    <property type="entry name" value="DPP6 N-terminal domain-like"/>
    <property type="match status" value="1"/>
</dbReference>
<dbReference type="AlphaFoldDB" id="B0DMH3"/>
<keyword evidence="2" id="KW-1185">Reference proteome</keyword>
<dbReference type="Proteomes" id="UP000001194">
    <property type="component" value="Unassembled WGS sequence"/>
</dbReference>
<gene>
    <name evidence="1" type="ORF">LACBIDRAFT_330791</name>
</gene>
<reference evidence="1 2" key="1">
    <citation type="journal article" date="2008" name="Nature">
        <title>The genome of Laccaria bicolor provides insights into mycorrhizal symbiosis.</title>
        <authorList>
            <person name="Martin F."/>
            <person name="Aerts A."/>
            <person name="Ahren D."/>
            <person name="Brun A."/>
            <person name="Danchin E.G.J."/>
            <person name="Duchaussoy F."/>
            <person name="Gibon J."/>
            <person name="Kohler A."/>
            <person name="Lindquist E."/>
            <person name="Pereda V."/>
            <person name="Salamov A."/>
            <person name="Shapiro H.J."/>
            <person name="Wuyts J."/>
            <person name="Blaudez D."/>
            <person name="Buee M."/>
            <person name="Brokstein P."/>
            <person name="Canbaeck B."/>
            <person name="Cohen D."/>
            <person name="Courty P.E."/>
            <person name="Coutinho P.M."/>
            <person name="Delaruelle C."/>
            <person name="Detter J.C."/>
            <person name="Deveau A."/>
            <person name="DiFazio S."/>
            <person name="Duplessis S."/>
            <person name="Fraissinet-Tachet L."/>
            <person name="Lucic E."/>
            <person name="Frey-Klett P."/>
            <person name="Fourrey C."/>
            <person name="Feussner I."/>
            <person name="Gay G."/>
            <person name="Grimwood J."/>
            <person name="Hoegger P.J."/>
            <person name="Jain P."/>
            <person name="Kilaru S."/>
            <person name="Labbe J."/>
            <person name="Lin Y.C."/>
            <person name="Legue V."/>
            <person name="Le Tacon F."/>
            <person name="Marmeisse R."/>
            <person name="Melayah D."/>
            <person name="Montanini B."/>
            <person name="Muratet M."/>
            <person name="Nehls U."/>
            <person name="Niculita-Hirzel H."/>
            <person name="Oudot-Le Secq M.P."/>
            <person name="Peter M."/>
            <person name="Quesneville H."/>
            <person name="Rajashekar B."/>
            <person name="Reich M."/>
            <person name="Rouhier N."/>
            <person name="Schmutz J."/>
            <person name="Yin T."/>
            <person name="Chalot M."/>
            <person name="Henrissat B."/>
            <person name="Kuees U."/>
            <person name="Lucas S."/>
            <person name="Van de Peer Y."/>
            <person name="Podila G.K."/>
            <person name="Polle A."/>
            <person name="Pukkila P.J."/>
            <person name="Richardson P.M."/>
            <person name="Rouze P."/>
            <person name="Sanders I.R."/>
            <person name="Stajich J.E."/>
            <person name="Tunlid A."/>
            <person name="Tuskan G."/>
            <person name="Grigoriev I.V."/>
        </authorList>
    </citation>
    <scope>NUCLEOTIDE SEQUENCE [LARGE SCALE GENOMIC DNA]</scope>
    <source>
        <strain evidence="2">S238N-H82 / ATCC MYA-4686</strain>
    </source>
</reference>
<organism evidence="2">
    <name type="scientific">Laccaria bicolor (strain S238N-H82 / ATCC MYA-4686)</name>
    <name type="common">Bicoloured deceiver</name>
    <name type="synonym">Laccaria laccata var. bicolor</name>
    <dbReference type="NCBI Taxonomy" id="486041"/>
    <lineage>
        <taxon>Eukaryota</taxon>
        <taxon>Fungi</taxon>
        <taxon>Dikarya</taxon>
        <taxon>Basidiomycota</taxon>
        <taxon>Agaricomycotina</taxon>
        <taxon>Agaricomycetes</taxon>
        <taxon>Agaricomycetidae</taxon>
        <taxon>Agaricales</taxon>
        <taxon>Agaricineae</taxon>
        <taxon>Hydnangiaceae</taxon>
        <taxon>Laccaria</taxon>
    </lineage>
</organism>
<dbReference type="HOGENOM" id="CLU_1049958_0_0_1"/>